<feature type="domain" description="SWIRM" evidence="12">
    <location>
        <begin position="489"/>
        <end position="585"/>
    </location>
</feature>
<dbReference type="Gene3D" id="1.10.10.60">
    <property type="entry name" value="Homeodomain-like"/>
    <property type="match status" value="1"/>
</dbReference>
<evidence type="ECO:0000313" key="15">
    <source>
        <dbReference type="Proteomes" id="UP001219525"/>
    </source>
</evidence>
<dbReference type="GO" id="GO:0003713">
    <property type="term" value="F:transcription coactivator activity"/>
    <property type="evidence" value="ECO:0007669"/>
    <property type="project" value="TreeGrafter"/>
</dbReference>
<evidence type="ECO:0000256" key="1">
    <source>
        <dbReference type="ARBA" id="ARBA00004123"/>
    </source>
</evidence>
<feature type="region of interest" description="Disordered" evidence="9">
    <location>
        <begin position="262"/>
        <end position="313"/>
    </location>
</feature>
<dbReference type="FunFam" id="1.10.10.60:FF:000115">
    <property type="entry name" value="Transcriptional adapter 2"/>
    <property type="match status" value="1"/>
</dbReference>
<evidence type="ECO:0000256" key="7">
    <source>
        <dbReference type="ARBA" id="ARBA00023242"/>
    </source>
</evidence>
<keyword evidence="6" id="KW-0804">Transcription</keyword>
<dbReference type="Pfam" id="PF22941">
    <property type="entry name" value="TADA2A-like_3rd"/>
    <property type="match status" value="1"/>
</dbReference>
<dbReference type="GO" id="GO:0005634">
    <property type="term" value="C:nucleus"/>
    <property type="evidence" value="ECO:0007669"/>
    <property type="project" value="UniProtKB-SubCell"/>
</dbReference>
<name>A0AAD6YQF6_9AGAR</name>
<dbReference type="Proteomes" id="UP001219525">
    <property type="component" value="Unassembled WGS sequence"/>
</dbReference>
<evidence type="ECO:0000259" key="12">
    <source>
        <dbReference type="PROSITE" id="PS50934"/>
    </source>
</evidence>
<keyword evidence="4" id="KW-0862">Zinc</keyword>
<keyword evidence="7" id="KW-0539">Nucleus</keyword>
<feature type="domain" description="Myb-like" evidence="10">
    <location>
        <begin position="90"/>
        <end position="133"/>
    </location>
</feature>
<comment type="subcellular location">
    <subcellularLocation>
        <location evidence="1">Nucleus</location>
    </subcellularLocation>
</comment>
<keyword evidence="2" id="KW-0479">Metal-binding</keyword>
<dbReference type="PANTHER" id="PTHR12374">
    <property type="entry name" value="TRANSCRIPTIONAL ADAPTOR 2 ADA2 -RELATED"/>
    <property type="match status" value="1"/>
</dbReference>
<dbReference type="PROSITE" id="PS50090">
    <property type="entry name" value="MYB_LIKE"/>
    <property type="match status" value="1"/>
</dbReference>
<dbReference type="InterPro" id="IPR009057">
    <property type="entry name" value="Homeodomain-like_sf"/>
</dbReference>
<dbReference type="CDD" id="cd02335">
    <property type="entry name" value="ZZ_ADA2"/>
    <property type="match status" value="1"/>
</dbReference>
<dbReference type="AlphaFoldDB" id="A0AAD6YQF6"/>
<accession>A0AAD6YQF6</accession>
<dbReference type="InterPro" id="IPR036388">
    <property type="entry name" value="WH-like_DNA-bd_sf"/>
</dbReference>
<dbReference type="GO" id="GO:0006338">
    <property type="term" value="P:chromatin remodeling"/>
    <property type="evidence" value="ECO:0007669"/>
    <property type="project" value="TreeGrafter"/>
</dbReference>
<evidence type="ECO:0000259" key="13">
    <source>
        <dbReference type="PROSITE" id="PS51293"/>
    </source>
</evidence>
<evidence type="ECO:0000313" key="14">
    <source>
        <dbReference type="EMBL" id="KAJ7225982.1"/>
    </source>
</evidence>
<protein>
    <recommendedName>
        <fullName evidence="16">Transcriptional adapter 2</fullName>
    </recommendedName>
</protein>
<dbReference type="InterPro" id="IPR017884">
    <property type="entry name" value="SANT_dom"/>
</dbReference>
<feature type="compositionally biased region" description="Basic and acidic residues" evidence="9">
    <location>
        <begin position="444"/>
        <end position="455"/>
    </location>
</feature>
<evidence type="ECO:0000259" key="10">
    <source>
        <dbReference type="PROSITE" id="PS50090"/>
    </source>
</evidence>
<evidence type="ECO:0000256" key="9">
    <source>
        <dbReference type="SAM" id="MobiDB-lite"/>
    </source>
</evidence>
<dbReference type="PROSITE" id="PS50934">
    <property type="entry name" value="SWIRM"/>
    <property type="match status" value="1"/>
</dbReference>
<dbReference type="PANTHER" id="PTHR12374:SF20">
    <property type="entry name" value="TRANSCRIPTIONAL ADAPTER 2-ALPHA"/>
    <property type="match status" value="1"/>
</dbReference>
<dbReference type="InterPro" id="IPR055141">
    <property type="entry name" value="TADA2A_B-like_dom"/>
</dbReference>
<dbReference type="Pfam" id="PF25299">
    <property type="entry name" value="ZZ_ADA2"/>
    <property type="match status" value="1"/>
</dbReference>
<evidence type="ECO:0000256" key="2">
    <source>
        <dbReference type="ARBA" id="ARBA00022723"/>
    </source>
</evidence>
<feature type="domain" description="SANT" evidence="13">
    <location>
        <begin position="85"/>
        <end position="137"/>
    </location>
</feature>
<dbReference type="InterPro" id="IPR007526">
    <property type="entry name" value="SWIRM"/>
</dbReference>
<comment type="caution">
    <text evidence="14">The sequence shown here is derived from an EMBL/GenBank/DDBJ whole genome shotgun (WGS) entry which is preliminary data.</text>
</comment>
<keyword evidence="3 8" id="KW-0863">Zinc-finger</keyword>
<dbReference type="FunFam" id="1.10.10.10:FF:000087">
    <property type="entry name" value="Transcriptional adapter 2"/>
    <property type="match status" value="1"/>
</dbReference>
<organism evidence="14 15">
    <name type="scientific">Mycena pura</name>
    <dbReference type="NCBI Taxonomy" id="153505"/>
    <lineage>
        <taxon>Eukaryota</taxon>
        <taxon>Fungi</taxon>
        <taxon>Dikarya</taxon>
        <taxon>Basidiomycota</taxon>
        <taxon>Agaricomycotina</taxon>
        <taxon>Agaricomycetes</taxon>
        <taxon>Agaricomycetidae</taxon>
        <taxon>Agaricales</taxon>
        <taxon>Marasmiineae</taxon>
        <taxon>Mycenaceae</taxon>
        <taxon>Mycena</taxon>
    </lineage>
</organism>
<evidence type="ECO:0008006" key="16">
    <source>
        <dbReference type="Google" id="ProtNLM"/>
    </source>
</evidence>
<proteinExistence type="predicted"/>
<dbReference type="PROSITE" id="PS51293">
    <property type="entry name" value="SANT"/>
    <property type="match status" value="1"/>
</dbReference>
<dbReference type="GO" id="GO:0070461">
    <property type="term" value="C:SAGA-type complex"/>
    <property type="evidence" value="ECO:0007669"/>
    <property type="project" value="TreeGrafter"/>
</dbReference>
<evidence type="ECO:0000256" key="6">
    <source>
        <dbReference type="ARBA" id="ARBA00023163"/>
    </source>
</evidence>
<feature type="region of interest" description="Disordered" evidence="9">
    <location>
        <begin position="439"/>
        <end position="490"/>
    </location>
</feature>
<keyword evidence="15" id="KW-1185">Reference proteome</keyword>
<feature type="compositionally biased region" description="Basic and acidic residues" evidence="9">
    <location>
        <begin position="471"/>
        <end position="481"/>
    </location>
</feature>
<dbReference type="SMART" id="SM00717">
    <property type="entry name" value="SANT"/>
    <property type="match status" value="1"/>
</dbReference>
<keyword evidence="5" id="KW-0805">Transcription regulation</keyword>
<evidence type="ECO:0000256" key="8">
    <source>
        <dbReference type="PROSITE-ProRule" id="PRU00228"/>
    </source>
</evidence>
<evidence type="ECO:0000256" key="5">
    <source>
        <dbReference type="ARBA" id="ARBA00023015"/>
    </source>
</evidence>
<dbReference type="Pfam" id="PF00249">
    <property type="entry name" value="Myb_DNA-binding"/>
    <property type="match status" value="1"/>
</dbReference>
<dbReference type="PROSITE" id="PS50135">
    <property type="entry name" value="ZF_ZZ_2"/>
    <property type="match status" value="1"/>
</dbReference>
<dbReference type="Pfam" id="PF04433">
    <property type="entry name" value="SWIRM"/>
    <property type="match status" value="1"/>
</dbReference>
<dbReference type="SUPFAM" id="SSF46689">
    <property type="entry name" value="Homeodomain-like"/>
    <property type="match status" value="2"/>
</dbReference>
<gene>
    <name evidence="14" type="ORF">GGX14DRAFT_531604</name>
</gene>
<dbReference type="EMBL" id="JARJCW010000004">
    <property type="protein sequence ID" value="KAJ7225982.1"/>
    <property type="molecule type" value="Genomic_DNA"/>
</dbReference>
<evidence type="ECO:0000256" key="4">
    <source>
        <dbReference type="ARBA" id="ARBA00022833"/>
    </source>
</evidence>
<dbReference type="InterPro" id="IPR000433">
    <property type="entry name" value="Znf_ZZ"/>
</dbReference>
<dbReference type="CDD" id="cd00167">
    <property type="entry name" value="SANT"/>
    <property type="match status" value="1"/>
</dbReference>
<evidence type="ECO:0000259" key="11">
    <source>
        <dbReference type="PROSITE" id="PS50135"/>
    </source>
</evidence>
<dbReference type="InterPro" id="IPR041983">
    <property type="entry name" value="ADA2-like_ZZ"/>
</dbReference>
<dbReference type="Gene3D" id="1.10.10.10">
    <property type="entry name" value="Winged helix-like DNA-binding domain superfamily/Winged helix DNA-binding domain"/>
    <property type="match status" value="1"/>
</dbReference>
<dbReference type="SUPFAM" id="SSF57850">
    <property type="entry name" value="RING/U-box"/>
    <property type="match status" value="1"/>
</dbReference>
<dbReference type="GO" id="GO:0008270">
    <property type="term" value="F:zinc ion binding"/>
    <property type="evidence" value="ECO:0007669"/>
    <property type="project" value="UniProtKB-KW"/>
</dbReference>
<evidence type="ECO:0000256" key="3">
    <source>
        <dbReference type="ARBA" id="ARBA00022771"/>
    </source>
</evidence>
<dbReference type="GO" id="GO:0006357">
    <property type="term" value="P:regulation of transcription by RNA polymerase II"/>
    <property type="evidence" value="ECO:0007669"/>
    <property type="project" value="TreeGrafter"/>
</dbReference>
<reference evidence="14" key="1">
    <citation type="submission" date="2023-03" db="EMBL/GenBank/DDBJ databases">
        <title>Massive genome expansion in bonnet fungi (Mycena s.s.) driven by repeated elements and novel gene families across ecological guilds.</title>
        <authorList>
            <consortium name="Lawrence Berkeley National Laboratory"/>
            <person name="Harder C.B."/>
            <person name="Miyauchi S."/>
            <person name="Viragh M."/>
            <person name="Kuo A."/>
            <person name="Thoen E."/>
            <person name="Andreopoulos B."/>
            <person name="Lu D."/>
            <person name="Skrede I."/>
            <person name="Drula E."/>
            <person name="Henrissat B."/>
            <person name="Morin E."/>
            <person name="Kohler A."/>
            <person name="Barry K."/>
            <person name="LaButti K."/>
            <person name="Morin E."/>
            <person name="Salamov A."/>
            <person name="Lipzen A."/>
            <person name="Mereny Z."/>
            <person name="Hegedus B."/>
            <person name="Baldrian P."/>
            <person name="Stursova M."/>
            <person name="Weitz H."/>
            <person name="Taylor A."/>
            <person name="Grigoriev I.V."/>
            <person name="Nagy L.G."/>
            <person name="Martin F."/>
            <person name="Kauserud H."/>
        </authorList>
    </citation>
    <scope>NUCLEOTIDE SEQUENCE</scope>
    <source>
        <strain evidence="14">9144</strain>
    </source>
</reference>
<feature type="domain" description="ZZ-type" evidence="11">
    <location>
        <begin position="22"/>
        <end position="83"/>
    </location>
</feature>
<sequence length="654" mass="74007">MTVTHRKPPLQADEFTTVNEPGVQFECDACACDLTHTIRIKCADSACLSDDGVDICPPCFCAGKEFGNHRRGHAYRVIEFNSYPIFTEDWGADEELLLLKGIASQGLGNWKKIAEHVGTQTKDEVEKHYNSVYVNSPHWPLPRMDLKFEIAPEEFQERKRRRISAMNAMPIIPPKPAPTSAPGIHEIATFLPGRLEFEHEIDNEAEDLVKDLEFGVCLELGGDQIPEDEHDLDVKARLKWEEDKRNGIVPGQTVFVPERKAAHKGKGPAPLANGSSNGAVNGVKPSINGDVQKPHSSQSEDVVMGNGTGITDDEEEVTQLPPIETQHSVAFKLTLLEIYFQRIEKRLESKALMFDRGLLEYRKMQAADKKRPKEEKDIIHRLRPFARLQTGEEYEAFCADILYEALLRKKIQDLQQYRRLGLSTAADIDKYLNDLTKRTQIKSNPREYHSSEKNRSTGRQSSDRSSLAPFDEDRTSHDPEMVPKAADAPVNARKRAPLNLANSPSLHLLTPAEQTLCSQLRILPKPYLVVKETLVREYARRGGKLRRREARDLVKIDVNKTSRVWDFLAQAGFLQINAEPTSWSTARSERVFCIERFACDSTIIWTFTWIYTALAHTPFILATSRLTCKSVSGGRVNTKQFVLLAIREFETGYK</sequence>
<dbReference type="GO" id="GO:0003682">
    <property type="term" value="F:chromatin binding"/>
    <property type="evidence" value="ECO:0007669"/>
    <property type="project" value="TreeGrafter"/>
</dbReference>
<dbReference type="InterPro" id="IPR001005">
    <property type="entry name" value="SANT/Myb"/>
</dbReference>